<dbReference type="Proteomes" id="UP000463138">
    <property type="component" value="Unassembled WGS sequence"/>
</dbReference>
<accession>A0A7V7GSI3</accession>
<evidence type="ECO:0000313" key="3">
    <source>
        <dbReference type="EMBL" id="KAA0693878.1"/>
    </source>
</evidence>
<keyword evidence="4" id="KW-1185">Reference proteome</keyword>
<dbReference type="RefSeq" id="WP_149332742.1">
    <property type="nucleotide sequence ID" value="NZ_QOVF01000003.1"/>
</dbReference>
<dbReference type="InterPro" id="IPR003774">
    <property type="entry name" value="AlgH-like"/>
</dbReference>
<sequence length="189" mass="20751">MSQTKPNYLKHHFLIAMPHMADPRFVNSLIYLCDHNEDGAMGLVINQPSDLHLADILEQLQPAVDLPGKVASFPVYNGGPVQTERGFVLHRGPEQWEASMDLGQLQLTTSRDILLDMAHGIGPSEVLLALGYAGWDAGQLDQELAENVWLSCPADLHILFELPSEERLLAAARSLGIDLRLLTSQAGHA</sequence>
<dbReference type="PANTHER" id="PTHR30327:SF1">
    <property type="entry name" value="UPF0301 PROTEIN YQGE"/>
    <property type="match status" value="1"/>
</dbReference>
<dbReference type="Gene3D" id="3.40.1740.10">
    <property type="entry name" value="VC0467-like"/>
    <property type="match status" value="1"/>
</dbReference>
<dbReference type="GO" id="GO:0005829">
    <property type="term" value="C:cytosol"/>
    <property type="evidence" value="ECO:0007669"/>
    <property type="project" value="TreeGrafter"/>
</dbReference>
<evidence type="ECO:0000313" key="4">
    <source>
        <dbReference type="Proteomes" id="UP000463138"/>
    </source>
</evidence>
<dbReference type="HAMAP" id="MF_00758">
    <property type="entry name" value="UPF0301"/>
    <property type="match status" value="1"/>
</dbReference>
<evidence type="ECO:0000256" key="2">
    <source>
        <dbReference type="HAMAP-Rule" id="MF_00758"/>
    </source>
</evidence>
<dbReference type="OrthoDB" id="9807486at2"/>
<dbReference type="SUPFAM" id="SSF143456">
    <property type="entry name" value="VC0467-like"/>
    <property type="match status" value="1"/>
</dbReference>
<dbReference type="EMBL" id="QOVF01000003">
    <property type="protein sequence ID" value="KAA0693878.1"/>
    <property type="molecule type" value="Genomic_DNA"/>
</dbReference>
<reference evidence="3 4" key="1">
    <citation type="submission" date="2018-07" db="EMBL/GenBank/DDBJ databases">
        <title>Pseudomonas laoshanensis sp. nov., isolated from soil.</title>
        <authorList>
            <person name="Sun J."/>
            <person name="Yu L."/>
            <person name="Wang M."/>
            <person name="Zhang C."/>
        </authorList>
    </citation>
    <scope>NUCLEOTIDE SEQUENCE [LARGE SCALE GENOMIC DNA]</scope>
    <source>
        <strain evidence="3 4">Y22</strain>
    </source>
</reference>
<dbReference type="PANTHER" id="PTHR30327">
    <property type="entry name" value="UNCHARACTERIZED PROTEIN YQGE"/>
    <property type="match status" value="1"/>
</dbReference>
<comment type="caution">
    <text evidence="3">The sequence shown here is derived from an EMBL/GenBank/DDBJ whole genome shotgun (WGS) entry which is preliminary data.</text>
</comment>
<proteinExistence type="inferred from homology"/>
<dbReference type="AlphaFoldDB" id="A0A7V7GSI3"/>
<organism evidence="3 4">
    <name type="scientific">Halopseudomonas laoshanensis</name>
    <dbReference type="NCBI Taxonomy" id="2268758"/>
    <lineage>
        <taxon>Bacteria</taxon>
        <taxon>Pseudomonadati</taxon>
        <taxon>Pseudomonadota</taxon>
        <taxon>Gammaproteobacteria</taxon>
        <taxon>Pseudomonadales</taxon>
        <taxon>Pseudomonadaceae</taxon>
        <taxon>Halopseudomonas</taxon>
    </lineage>
</organism>
<name>A0A7V7GSI3_9GAMM</name>
<dbReference type="NCBIfam" id="NF001266">
    <property type="entry name" value="PRK00228.1-1"/>
    <property type="match status" value="1"/>
</dbReference>
<evidence type="ECO:0000256" key="1">
    <source>
        <dbReference type="ARBA" id="ARBA00009600"/>
    </source>
</evidence>
<protein>
    <recommendedName>
        <fullName evidence="2">UPF0301 protein DT594_11160</fullName>
    </recommendedName>
</protein>
<comment type="similarity">
    <text evidence="1 2">Belongs to the UPF0301 (AlgH) family.</text>
</comment>
<gene>
    <name evidence="3" type="ORF">DT594_11160</name>
</gene>
<dbReference type="Pfam" id="PF02622">
    <property type="entry name" value="DUF179"/>
    <property type="match status" value="1"/>
</dbReference>